<evidence type="ECO:0000313" key="8">
    <source>
        <dbReference type="EMBL" id="CAI2365718.1"/>
    </source>
</evidence>
<keyword evidence="5" id="KW-0539">Nucleus</keyword>
<dbReference type="PROSITE" id="PS00028">
    <property type="entry name" value="ZINC_FINGER_C2H2_1"/>
    <property type="match status" value="3"/>
</dbReference>
<feature type="domain" description="C2H2-type" evidence="7">
    <location>
        <begin position="193"/>
        <end position="224"/>
    </location>
</feature>
<keyword evidence="2" id="KW-0677">Repeat</keyword>
<reference evidence="8" key="1">
    <citation type="submission" date="2023-07" db="EMBL/GenBank/DDBJ databases">
        <authorList>
            <consortium name="AG Swart"/>
            <person name="Singh M."/>
            <person name="Singh A."/>
            <person name="Seah K."/>
            <person name="Emmerich C."/>
        </authorList>
    </citation>
    <scope>NUCLEOTIDE SEQUENCE</scope>
    <source>
        <strain evidence="8">DP1</strain>
    </source>
</reference>
<dbReference type="PROSITE" id="PS50157">
    <property type="entry name" value="ZINC_FINGER_C2H2_2"/>
    <property type="match status" value="3"/>
</dbReference>
<gene>
    <name evidence="8" type="ORF">ECRASSUSDP1_LOCUS7014</name>
</gene>
<evidence type="ECO:0000256" key="4">
    <source>
        <dbReference type="ARBA" id="ARBA00022833"/>
    </source>
</evidence>
<dbReference type="AlphaFoldDB" id="A0AAD1UD13"/>
<dbReference type="InterPro" id="IPR013087">
    <property type="entry name" value="Znf_C2H2_type"/>
</dbReference>
<dbReference type="PANTHER" id="PTHR23235">
    <property type="entry name" value="KRUEPPEL-LIKE TRANSCRIPTION FACTOR"/>
    <property type="match status" value="1"/>
</dbReference>
<evidence type="ECO:0000256" key="1">
    <source>
        <dbReference type="ARBA" id="ARBA00022723"/>
    </source>
</evidence>
<keyword evidence="1" id="KW-0479">Metal-binding</keyword>
<dbReference type="GO" id="GO:0000981">
    <property type="term" value="F:DNA-binding transcription factor activity, RNA polymerase II-specific"/>
    <property type="evidence" value="ECO:0007669"/>
    <property type="project" value="TreeGrafter"/>
</dbReference>
<evidence type="ECO:0000259" key="7">
    <source>
        <dbReference type="PROSITE" id="PS50157"/>
    </source>
</evidence>
<dbReference type="PANTHER" id="PTHR23235:SF142">
    <property type="entry name" value="ZINC FINGER PROTEIN 384"/>
    <property type="match status" value="1"/>
</dbReference>
<dbReference type="GO" id="GO:0000978">
    <property type="term" value="F:RNA polymerase II cis-regulatory region sequence-specific DNA binding"/>
    <property type="evidence" value="ECO:0007669"/>
    <property type="project" value="TreeGrafter"/>
</dbReference>
<dbReference type="EMBL" id="CAMPGE010006819">
    <property type="protein sequence ID" value="CAI2365718.1"/>
    <property type="molecule type" value="Genomic_DNA"/>
</dbReference>
<comment type="caution">
    <text evidence="8">The sequence shown here is derived from an EMBL/GenBank/DDBJ whole genome shotgun (WGS) entry which is preliminary data.</text>
</comment>
<dbReference type="InterPro" id="IPR036236">
    <property type="entry name" value="Znf_C2H2_sf"/>
</dbReference>
<keyword evidence="4" id="KW-0862">Zinc</keyword>
<evidence type="ECO:0000256" key="6">
    <source>
        <dbReference type="PROSITE-ProRule" id="PRU00042"/>
    </source>
</evidence>
<name>A0AAD1UD13_EUPCR</name>
<keyword evidence="3 6" id="KW-0863">Zinc-finger</keyword>
<dbReference type="Pfam" id="PF00096">
    <property type="entry name" value="zf-C2H2"/>
    <property type="match status" value="2"/>
</dbReference>
<keyword evidence="9" id="KW-1185">Reference proteome</keyword>
<evidence type="ECO:0000313" key="9">
    <source>
        <dbReference type="Proteomes" id="UP001295684"/>
    </source>
</evidence>
<dbReference type="SUPFAM" id="SSF57667">
    <property type="entry name" value="beta-beta-alpha zinc fingers"/>
    <property type="match status" value="1"/>
</dbReference>
<feature type="domain" description="C2H2-type" evidence="7">
    <location>
        <begin position="226"/>
        <end position="249"/>
    </location>
</feature>
<accession>A0AAD1UD13</accession>
<evidence type="ECO:0000256" key="5">
    <source>
        <dbReference type="ARBA" id="ARBA00023242"/>
    </source>
</evidence>
<proteinExistence type="predicted"/>
<dbReference type="FunFam" id="3.30.160.60:FF:001397">
    <property type="entry name" value="Datilografo, isoform A"/>
    <property type="match status" value="1"/>
</dbReference>
<protein>
    <recommendedName>
        <fullName evidence="7">C2H2-type domain-containing protein</fullName>
    </recommendedName>
</protein>
<feature type="domain" description="C2H2-type" evidence="7">
    <location>
        <begin position="163"/>
        <end position="192"/>
    </location>
</feature>
<dbReference type="Gene3D" id="3.30.160.60">
    <property type="entry name" value="Classic Zinc Finger"/>
    <property type="match status" value="3"/>
</dbReference>
<dbReference type="SMART" id="SM00355">
    <property type="entry name" value="ZnF_C2H2"/>
    <property type="match status" value="3"/>
</dbReference>
<sequence>MEAPNYMNSLYPYYFQTTTSSKVGYSDRKTGIETRNCSHKGLSLNQISMAAKKDQLQEKLSICLMHIEFDLQRKMLNIPDSHCQEVSVQKVQHSICMSISSNYEEEKYLTRDASVLNDSWKTRNIIQNQTSQTNVDNLNALKGYPYSSTMQSNSKNGKLIMVYKCEFNGCHKTFMRTWNLLDHIRMHYGIKPYMCKFCGKGFTQKGNMRKHLIQHEKPHLSNRKKFKCEFCSSSFTERYNYRTHVENKHGISSAVPNFNESFQNSMHYSS</sequence>
<organism evidence="8 9">
    <name type="scientific">Euplotes crassus</name>
    <dbReference type="NCBI Taxonomy" id="5936"/>
    <lineage>
        <taxon>Eukaryota</taxon>
        <taxon>Sar</taxon>
        <taxon>Alveolata</taxon>
        <taxon>Ciliophora</taxon>
        <taxon>Intramacronucleata</taxon>
        <taxon>Spirotrichea</taxon>
        <taxon>Hypotrichia</taxon>
        <taxon>Euplotida</taxon>
        <taxon>Euplotidae</taxon>
        <taxon>Moneuplotes</taxon>
    </lineage>
</organism>
<evidence type="ECO:0000256" key="2">
    <source>
        <dbReference type="ARBA" id="ARBA00022737"/>
    </source>
</evidence>
<dbReference type="GO" id="GO:0008270">
    <property type="term" value="F:zinc ion binding"/>
    <property type="evidence" value="ECO:0007669"/>
    <property type="project" value="UniProtKB-KW"/>
</dbReference>
<evidence type="ECO:0000256" key="3">
    <source>
        <dbReference type="ARBA" id="ARBA00022771"/>
    </source>
</evidence>
<dbReference type="Proteomes" id="UP001295684">
    <property type="component" value="Unassembled WGS sequence"/>
</dbReference>